<evidence type="ECO:0000313" key="3">
    <source>
        <dbReference type="EMBL" id="KAG5177951.1"/>
    </source>
</evidence>
<reference evidence="3" key="1">
    <citation type="submission" date="2021-02" db="EMBL/GenBank/DDBJ databases">
        <title>First Annotated Genome of the Yellow-green Alga Tribonema minus.</title>
        <authorList>
            <person name="Mahan K.M."/>
        </authorList>
    </citation>
    <scope>NUCLEOTIDE SEQUENCE</scope>
    <source>
        <strain evidence="3">UTEX B ZZ1240</strain>
    </source>
</reference>
<dbReference type="GO" id="GO:0006396">
    <property type="term" value="P:RNA processing"/>
    <property type="evidence" value="ECO:0007669"/>
    <property type="project" value="InterPro"/>
</dbReference>
<keyword evidence="1" id="KW-0378">Hydrolase</keyword>
<evidence type="ECO:0000313" key="4">
    <source>
        <dbReference type="Proteomes" id="UP000664859"/>
    </source>
</evidence>
<dbReference type="EMBL" id="JAFCMP010000519">
    <property type="protein sequence ID" value="KAG5177951.1"/>
    <property type="molecule type" value="Genomic_DNA"/>
</dbReference>
<dbReference type="SUPFAM" id="SSF69065">
    <property type="entry name" value="RNase III domain-like"/>
    <property type="match status" value="1"/>
</dbReference>
<dbReference type="GO" id="GO:0004525">
    <property type="term" value="F:ribonuclease III activity"/>
    <property type="evidence" value="ECO:0007669"/>
    <property type="project" value="InterPro"/>
</dbReference>
<dbReference type="Gene3D" id="1.10.1520.10">
    <property type="entry name" value="Ribonuclease III domain"/>
    <property type="match status" value="1"/>
</dbReference>
<dbReference type="OrthoDB" id="416741at2759"/>
<name>A0A835YN84_9STRA</name>
<feature type="domain" description="RNase III" evidence="2">
    <location>
        <begin position="27"/>
        <end position="76"/>
    </location>
</feature>
<sequence>MALQRWLGDSFDEGDGAADKEGLQSLVPAAEEALGYEFNDKMLLLQALTLKSFVNEVETATGDNGALEWLGDSVLQCAWLVSDKVKADTFEAVLGAVHLDCREAAATAVPSPVARILAKELWD</sequence>
<dbReference type="InterPro" id="IPR000999">
    <property type="entry name" value="RNase_III_dom"/>
</dbReference>
<gene>
    <name evidence="3" type="ORF">JKP88DRAFT_350473</name>
</gene>
<protein>
    <recommendedName>
        <fullName evidence="2">RNase III domain-containing protein</fullName>
    </recommendedName>
</protein>
<evidence type="ECO:0000256" key="1">
    <source>
        <dbReference type="ARBA" id="ARBA00022801"/>
    </source>
</evidence>
<proteinExistence type="predicted"/>
<dbReference type="PANTHER" id="PTHR14950">
    <property type="entry name" value="DICER-RELATED"/>
    <property type="match status" value="1"/>
</dbReference>
<comment type="caution">
    <text evidence="3">The sequence shown here is derived from an EMBL/GenBank/DDBJ whole genome shotgun (WGS) entry which is preliminary data.</text>
</comment>
<organism evidence="3 4">
    <name type="scientific">Tribonema minus</name>
    <dbReference type="NCBI Taxonomy" id="303371"/>
    <lineage>
        <taxon>Eukaryota</taxon>
        <taxon>Sar</taxon>
        <taxon>Stramenopiles</taxon>
        <taxon>Ochrophyta</taxon>
        <taxon>PX clade</taxon>
        <taxon>Xanthophyceae</taxon>
        <taxon>Tribonematales</taxon>
        <taxon>Tribonemataceae</taxon>
        <taxon>Tribonema</taxon>
    </lineage>
</organism>
<dbReference type="AlphaFoldDB" id="A0A835YN84"/>
<evidence type="ECO:0000259" key="2">
    <source>
        <dbReference type="PROSITE" id="PS50142"/>
    </source>
</evidence>
<dbReference type="PROSITE" id="PS50142">
    <property type="entry name" value="RNASE_3_2"/>
    <property type="match status" value="1"/>
</dbReference>
<dbReference type="Proteomes" id="UP000664859">
    <property type="component" value="Unassembled WGS sequence"/>
</dbReference>
<keyword evidence="4" id="KW-1185">Reference proteome</keyword>
<dbReference type="InterPro" id="IPR036389">
    <property type="entry name" value="RNase_III_sf"/>
</dbReference>
<accession>A0A835YN84</accession>